<evidence type="ECO:0000313" key="4">
    <source>
        <dbReference type="Proteomes" id="UP000199628"/>
    </source>
</evidence>
<dbReference type="PANTHER" id="PTHR43135:SF3">
    <property type="entry name" value="ALPHA-D-RIBOSE 1-METHYLPHOSPHONATE 5-TRIPHOSPHATE DIPHOSPHATASE"/>
    <property type="match status" value="1"/>
</dbReference>
<dbReference type="CDD" id="cd01299">
    <property type="entry name" value="Met_dep_hydrolase_A"/>
    <property type="match status" value="1"/>
</dbReference>
<evidence type="ECO:0000259" key="2">
    <source>
        <dbReference type="Pfam" id="PF01979"/>
    </source>
</evidence>
<dbReference type="STRING" id="639004.SAMN04488239_12530"/>
<keyword evidence="4" id="KW-1185">Reference proteome</keyword>
<gene>
    <name evidence="3" type="ORF">SAMN04488239_12530</name>
</gene>
<dbReference type="AlphaFoldDB" id="A0A1G7EG32"/>
<dbReference type="GO" id="GO:0016810">
    <property type="term" value="F:hydrolase activity, acting on carbon-nitrogen (but not peptide) bonds"/>
    <property type="evidence" value="ECO:0007669"/>
    <property type="project" value="InterPro"/>
</dbReference>
<dbReference type="EMBL" id="FMZV01000025">
    <property type="protein sequence ID" value="SDE62426.1"/>
    <property type="molecule type" value="Genomic_DNA"/>
</dbReference>
<dbReference type="RefSeq" id="WP_093037487.1">
    <property type="nucleotide sequence ID" value="NZ_FMZV01000025.1"/>
</dbReference>
<dbReference type="InterPro" id="IPR057744">
    <property type="entry name" value="OTAase-like"/>
</dbReference>
<proteinExistence type="predicted"/>
<dbReference type="SUPFAM" id="SSF51556">
    <property type="entry name" value="Metallo-dependent hydrolases"/>
    <property type="match status" value="1"/>
</dbReference>
<dbReference type="InterPro" id="IPR032466">
    <property type="entry name" value="Metal_Hydrolase"/>
</dbReference>
<dbReference type="SUPFAM" id="SSF51338">
    <property type="entry name" value="Composite domain of metallo-dependent hydrolases"/>
    <property type="match status" value="1"/>
</dbReference>
<dbReference type="InterPro" id="IPR011059">
    <property type="entry name" value="Metal-dep_hydrolase_composite"/>
</dbReference>
<dbReference type="InterPro" id="IPR006680">
    <property type="entry name" value="Amidohydro-rel"/>
</dbReference>
<dbReference type="Gene3D" id="3.20.20.140">
    <property type="entry name" value="Metal-dependent hydrolases"/>
    <property type="match status" value="1"/>
</dbReference>
<name>A0A1G7EG32_9RHOB</name>
<dbReference type="InterPro" id="IPR051781">
    <property type="entry name" value="Metallo-dep_Hydrolase"/>
</dbReference>
<dbReference type="OrthoDB" id="9765769at2"/>
<evidence type="ECO:0000256" key="1">
    <source>
        <dbReference type="SAM" id="SignalP"/>
    </source>
</evidence>
<accession>A0A1G7EG32</accession>
<dbReference type="Pfam" id="PF01979">
    <property type="entry name" value="Amidohydro_1"/>
    <property type="match status" value="1"/>
</dbReference>
<evidence type="ECO:0000313" key="3">
    <source>
        <dbReference type="EMBL" id="SDE62426.1"/>
    </source>
</evidence>
<dbReference type="Proteomes" id="UP000199628">
    <property type="component" value="Unassembled WGS sequence"/>
</dbReference>
<sequence length="448" mass="47918">MLRRFMITSFFALAAPVAGAQNDPTGPIVITNVNVFDGSSEELIEGANVVIDGNLIAEITTEDVVVAGGRVIDGGGRTLMPGLIDTHTHIMLHSDPVTQLMTQDAFEQGARGAARAKAYLDAGFTTVRDLGGNCFGVKNVIDAGVSPGPRIYCGGASITQTSGHGDFRMTNDGHPRFDGFAASGVANTTKTTIIADGVDDVRAAVREMLFRGASQIKVHAGGGVTSFKDPLEAAQYTQEELNAAVEEAERYGTYVTVHAQVNNAVVASLDAGVRTVEHGLIMEEETMVRMAEEGVYWIPQAFLALQDVSSNPLFQDPIQNAKLAKVNAGARQAFEWGIEHGVKTGWGSDVFGANDIFATFRQEFAFRDEFYEPIEQMQQVTGVNGEILALSGLKNPYVDGPLGVIAEGAYADIILVDGDPTQDIHLLMDSNNIALIMKDGVIYKSDLE</sequence>
<dbReference type="PANTHER" id="PTHR43135">
    <property type="entry name" value="ALPHA-D-RIBOSE 1-METHYLPHOSPHONATE 5-TRIPHOSPHATE DIPHOSPHATASE"/>
    <property type="match status" value="1"/>
</dbReference>
<dbReference type="Gene3D" id="2.30.40.10">
    <property type="entry name" value="Urease, subunit C, domain 1"/>
    <property type="match status" value="1"/>
</dbReference>
<protein>
    <submittedName>
        <fullName evidence="3">Imidazolonepropionase</fullName>
    </submittedName>
</protein>
<feature type="signal peptide" evidence="1">
    <location>
        <begin position="1"/>
        <end position="20"/>
    </location>
</feature>
<feature type="chain" id="PRO_5011775388" evidence="1">
    <location>
        <begin position="21"/>
        <end position="448"/>
    </location>
</feature>
<reference evidence="4" key="1">
    <citation type="submission" date="2016-10" db="EMBL/GenBank/DDBJ databases">
        <authorList>
            <person name="Varghese N."/>
            <person name="Submissions S."/>
        </authorList>
    </citation>
    <scope>NUCLEOTIDE SEQUENCE [LARGE SCALE GENOMIC DNA]</scope>
    <source>
        <strain evidence="4">CGMCC 1.9108</strain>
    </source>
</reference>
<keyword evidence="1" id="KW-0732">Signal</keyword>
<organism evidence="3 4">
    <name type="scientific">Ruegeria marina</name>
    <dbReference type="NCBI Taxonomy" id="639004"/>
    <lineage>
        <taxon>Bacteria</taxon>
        <taxon>Pseudomonadati</taxon>
        <taxon>Pseudomonadota</taxon>
        <taxon>Alphaproteobacteria</taxon>
        <taxon>Rhodobacterales</taxon>
        <taxon>Roseobacteraceae</taxon>
        <taxon>Ruegeria</taxon>
    </lineage>
</organism>
<feature type="domain" description="Amidohydrolase-related" evidence="2">
    <location>
        <begin position="78"/>
        <end position="441"/>
    </location>
</feature>